<name>A0A316U9B3_9BASI</name>
<protein>
    <recommendedName>
        <fullName evidence="8">EF-hand domain-containing protein</fullName>
    </recommendedName>
</protein>
<evidence type="ECO:0000256" key="6">
    <source>
        <dbReference type="SAM" id="MobiDB-lite"/>
    </source>
</evidence>
<dbReference type="Pfam" id="PF25886">
    <property type="entry name" value="Msy1"/>
    <property type="match status" value="1"/>
</dbReference>
<feature type="compositionally biased region" description="Acidic residues" evidence="6">
    <location>
        <begin position="139"/>
        <end position="159"/>
    </location>
</feature>
<dbReference type="GeneID" id="37012615"/>
<feature type="transmembrane region" description="Helical" evidence="7">
    <location>
        <begin position="572"/>
        <end position="589"/>
    </location>
</feature>
<sequence>MSSDLSSIPLASLRPHQQRQISEAGSDRSDMPTRPPAHYVHDHSFSNPHYYEGVEPGDQPDVHADESYGSSSAAPYVAKIRPRDTKGYHGIRNDGDYGSDDPSVLQAPHPHFAEEGKRGRSQTRQEPHSRSSSIAASSAEDDTDDFDWDVSDDDDEEKDTDGRTGHRKKIRAKRGRRVYLFCMRLARPVRIFLIGAFLSILALVPLFVVLFAIDRSNSARPHVQTWSIWLSIVCASSAGTFIILDWLPPLLLRLAVAFYGRCPEVFKTWLEVAMTTLVYFKLILCVAWAWISIGSILSAIWGSTRPHYWVYIIDTLQALFATAIILTTEKVALHVVGVNFHKISIKDRLEENQKALKSLDKLRDSKYLHASLTKAARRSRPPSPGPNALGGGYGSRGIRSAPAGDYLTAGSGGDGGVSPAVAASEKSFAAQQGLGQHHRGQSEDRLRSAGKSDRKANFANQLQEALATAALKDSKLYKQDIYGNQQSARKLARQLFINIGHHRKTLTAEDFIPYFKTEAEAREAFTIFDKDKNGDISKSEMREAVQRLYRERRALATSLKDMSSAIQKLDNVLMFLGLILVVFIWLLIFSPGTTVSNLVPVSTIVVAFSFVFGNSAKNVFESLIFVFATHPIDTGDLVCISDQWMFVKEFGLLSTTFVDTTNQYIVAPNALLSTLYIHNARRSPRQWETTNIQMSFDTALQTIDEFRRRLRAWVQENDREWGGGLEVNYNTITNQNAVEMVIAMEHKTNFQNWGERWTRRTKLMRRVKEIAEELSIGYTLPPQPVSYHPRSNAGLRANDHAGGSRGPSGFPGAQKSSAAGQASGGPVGFNPRAMGVGGVGSGFGLNKPTDTTS</sequence>
<dbReference type="Pfam" id="PF00036">
    <property type="entry name" value="EF-hand_1"/>
    <property type="match status" value="1"/>
</dbReference>
<dbReference type="GO" id="GO:0005509">
    <property type="term" value="F:calcium ion binding"/>
    <property type="evidence" value="ECO:0007669"/>
    <property type="project" value="InterPro"/>
</dbReference>
<dbReference type="RefSeq" id="XP_025348588.1">
    <property type="nucleotide sequence ID" value="XM_025490881.1"/>
</dbReference>
<feature type="transmembrane region" description="Helical" evidence="7">
    <location>
        <begin position="225"/>
        <end position="244"/>
    </location>
</feature>
<dbReference type="PROSITE" id="PS00018">
    <property type="entry name" value="EF_HAND_1"/>
    <property type="match status" value="1"/>
</dbReference>
<keyword evidence="4 7" id="KW-1133">Transmembrane helix</keyword>
<dbReference type="InterPro" id="IPR006685">
    <property type="entry name" value="MscS_channel_2nd"/>
</dbReference>
<dbReference type="PANTHER" id="PTHR31323">
    <property type="entry name" value="MECHANOSENSITIVE ION CHANNEL PROTEIN MSY2"/>
    <property type="match status" value="1"/>
</dbReference>
<feature type="region of interest" description="Disordered" evidence="6">
    <location>
        <begin position="373"/>
        <end position="394"/>
    </location>
</feature>
<dbReference type="PANTHER" id="PTHR31323:SF11">
    <property type="entry name" value="EF-HAND DOMAIN-CONTAINING PROTEIN"/>
    <property type="match status" value="1"/>
</dbReference>
<accession>A0A316U9B3</accession>
<evidence type="ECO:0000313" key="9">
    <source>
        <dbReference type="EMBL" id="PWN21428.1"/>
    </source>
</evidence>
<reference evidence="9 10" key="1">
    <citation type="journal article" date="2018" name="Mol. Biol. Evol.">
        <title>Broad Genomic Sampling Reveals a Smut Pathogenic Ancestry of the Fungal Clade Ustilaginomycotina.</title>
        <authorList>
            <person name="Kijpornyongpan T."/>
            <person name="Mondo S.J."/>
            <person name="Barry K."/>
            <person name="Sandor L."/>
            <person name="Lee J."/>
            <person name="Lipzen A."/>
            <person name="Pangilinan J."/>
            <person name="LaButti K."/>
            <person name="Hainaut M."/>
            <person name="Henrissat B."/>
            <person name="Grigoriev I.V."/>
            <person name="Spatafora J.W."/>
            <person name="Aime M.C."/>
        </authorList>
    </citation>
    <scope>NUCLEOTIDE SEQUENCE [LARGE SCALE GENOMIC DNA]</scope>
    <source>
        <strain evidence="9 10">MCA 4718</strain>
    </source>
</reference>
<feature type="region of interest" description="Disordered" evidence="6">
    <location>
        <begin position="1"/>
        <end position="168"/>
    </location>
</feature>
<feature type="transmembrane region" description="Helical" evidence="7">
    <location>
        <begin position="308"/>
        <end position="326"/>
    </location>
</feature>
<evidence type="ECO:0000256" key="4">
    <source>
        <dbReference type="ARBA" id="ARBA00022989"/>
    </source>
</evidence>
<dbReference type="GO" id="GO:0006874">
    <property type="term" value="P:intracellular calcium ion homeostasis"/>
    <property type="evidence" value="ECO:0007669"/>
    <property type="project" value="TreeGrafter"/>
</dbReference>
<dbReference type="GO" id="GO:0005262">
    <property type="term" value="F:calcium channel activity"/>
    <property type="evidence" value="ECO:0007669"/>
    <property type="project" value="TreeGrafter"/>
</dbReference>
<gene>
    <name evidence="9" type="ORF">BCV69DRAFT_269107</name>
</gene>
<dbReference type="OrthoDB" id="544685at2759"/>
<evidence type="ECO:0000256" key="7">
    <source>
        <dbReference type="SAM" id="Phobius"/>
    </source>
</evidence>
<feature type="transmembrane region" description="Helical" evidence="7">
    <location>
        <begin position="191"/>
        <end position="213"/>
    </location>
</feature>
<dbReference type="InterPro" id="IPR011992">
    <property type="entry name" value="EF-hand-dom_pair"/>
</dbReference>
<feature type="region of interest" description="Disordered" evidence="6">
    <location>
        <begin position="429"/>
        <end position="455"/>
    </location>
</feature>
<feature type="domain" description="EF-hand" evidence="8">
    <location>
        <begin position="516"/>
        <end position="551"/>
    </location>
</feature>
<dbReference type="AlphaFoldDB" id="A0A316U9B3"/>
<keyword evidence="2 7" id="KW-0812">Transmembrane</keyword>
<feature type="region of interest" description="Disordered" evidence="6">
    <location>
        <begin position="785"/>
        <end position="853"/>
    </location>
</feature>
<keyword evidence="10" id="KW-1185">Reference proteome</keyword>
<keyword evidence="3" id="KW-0106">Calcium</keyword>
<comment type="subcellular location">
    <subcellularLocation>
        <location evidence="1">Membrane</location>
    </subcellularLocation>
</comment>
<proteinExistence type="predicted"/>
<dbReference type="InterPro" id="IPR023408">
    <property type="entry name" value="MscS_beta-dom_sf"/>
</dbReference>
<evidence type="ECO:0000256" key="3">
    <source>
        <dbReference type="ARBA" id="ARBA00022837"/>
    </source>
</evidence>
<organism evidence="9 10">
    <name type="scientific">Pseudomicrostroma glucosiphilum</name>
    <dbReference type="NCBI Taxonomy" id="1684307"/>
    <lineage>
        <taxon>Eukaryota</taxon>
        <taxon>Fungi</taxon>
        <taxon>Dikarya</taxon>
        <taxon>Basidiomycota</taxon>
        <taxon>Ustilaginomycotina</taxon>
        <taxon>Exobasidiomycetes</taxon>
        <taxon>Microstromatales</taxon>
        <taxon>Microstromatales incertae sedis</taxon>
        <taxon>Pseudomicrostroma</taxon>
    </lineage>
</organism>
<dbReference type="GO" id="GO:0016020">
    <property type="term" value="C:membrane"/>
    <property type="evidence" value="ECO:0007669"/>
    <property type="project" value="UniProtKB-SubCell"/>
</dbReference>
<dbReference type="CDD" id="cd00051">
    <property type="entry name" value="EFh"/>
    <property type="match status" value="1"/>
</dbReference>
<feature type="compositionally biased region" description="Basic and acidic residues" evidence="6">
    <location>
        <begin position="81"/>
        <end position="95"/>
    </location>
</feature>
<evidence type="ECO:0000313" key="10">
    <source>
        <dbReference type="Proteomes" id="UP000245942"/>
    </source>
</evidence>
<dbReference type="Gene3D" id="2.30.30.60">
    <property type="match status" value="1"/>
</dbReference>
<dbReference type="SUPFAM" id="SSF50182">
    <property type="entry name" value="Sm-like ribonucleoproteins"/>
    <property type="match status" value="1"/>
</dbReference>
<evidence type="ECO:0000256" key="2">
    <source>
        <dbReference type="ARBA" id="ARBA00022692"/>
    </source>
</evidence>
<evidence type="ECO:0000256" key="1">
    <source>
        <dbReference type="ARBA" id="ARBA00004370"/>
    </source>
</evidence>
<dbReference type="InterPro" id="IPR018247">
    <property type="entry name" value="EF_Hand_1_Ca_BS"/>
</dbReference>
<feature type="transmembrane region" description="Helical" evidence="7">
    <location>
        <begin position="278"/>
        <end position="302"/>
    </location>
</feature>
<dbReference type="SUPFAM" id="SSF47473">
    <property type="entry name" value="EF-hand"/>
    <property type="match status" value="1"/>
</dbReference>
<dbReference type="InterPro" id="IPR058650">
    <property type="entry name" value="Msy1/2-like"/>
</dbReference>
<dbReference type="Gene3D" id="1.10.238.10">
    <property type="entry name" value="EF-hand"/>
    <property type="match status" value="1"/>
</dbReference>
<keyword evidence="5 7" id="KW-0472">Membrane</keyword>
<dbReference type="EMBL" id="KZ819325">
    <property type="protein sequence ID" value="PWN21428.1"/>
    <property type="molecule type" value="Genomic_DNA"/>
</dbReference>
<dbReference type="Pfam" id="PF00924">
    <property type="entry name" value="MS_channel_2nd"/>
    <property type="match status" value="1"/>
</dbReference>
<evidence type="ECO:0000259" key="8">
    <source>
        <dbReference type="PROSITE" id="PS50222"/>
    </source>
</evidence>
<feature type="compositionally biased region" description="Low complexity" evidence="6">
    <location>
        <begin position="812"/>
        <end position="821"/>
    </location>
</feature>
<feature type="compositionally biased region" description="Basic and acidic residues" evidence="6">
    <location>
        <begin position="440"/>
        <end position="455"/>
    </location>
</feature>
<dbReference type="SMART" id="SM00054">
    <property type="entry name" value="EFh"/>
    <property type="match status" value="1"/>
</dbReference>
<feature type="compositionally biased region" description="Basic and acidic residues" evidence="6">
    <location>
        <begin position="111"/>
        <end position="129"/>
    </location>
</feature>
<dbReference type="InterPro" id="IPR010920">
    <property type="entry name" value="LSM_dom_sf"/>
</dbReference>
<dbReference type="PROSITE" id="PS50222">
    <property type="entry name" value="EF_HAND_2"/>
    <property type="match status" value="1"/>
</dbReference>
<dbReference type="InterPro" id="IPR002048">
    <property type="entry name" value="EF_hand_dom"/>
</dbReference>
<evidence type="ECO:0000256" key="5">
    <source>
        <dbReference type="ARBA" id="ARBA00023136"/>
    </source>
</evidence>
<dbReference type="Proteomes" id="UP000245942">
    <property type="component" value="Unassembled WGS sequence"/>
</dbReference>
<feature type="transmembrane region" description="Helical" evidence="7">
    <location>
        <begin position="595"/>
        <end position="613"/>
    </location>
</feature>